<dbReference type="SUPFAM" id="SSF54637">
    <property type="entry name" value="Thioesterase/thiol ester dehydrase-isomerase"/>
    <property type="match status" value="1"/>
</dbReference>
<dbReference type="EMBL" id="CP041695">
    <property type="protein sequence ID" value="QDP81227.1"/>
    <property type="molecule type" value="Genomic_DNA"/>
</dbReference>
<dbReference type="InterPro" id="IPR003736">
    <property type="entry name" value="PAAI_dom"/>
</dbReference>
<dbReference type="InterPro" id="IPR029069">
    <property type="entry name" value="HotDog_dom_sf"/>
</dbReference>
<keyword evidence="2" id="KW-0378">Hydrolase</keyword>
<evidence type="ECO:0000313" key="4">
    <source>
        <dbReference type="EMBL" id="QDP81227.1"/>
    </source>
</evidence>
<dbReference type="PANTHER" id="PTHR21660:SF1">
    <property type="entry name" value="ACYL-COENZYME A THIOESTERASE 13"/>
    <property type="match status" value="1"/>
</dbReference>
<comment type="similarity">
    <text evidence="1">Belongs to the thioesterase PaaI family.</text>
</comment>
<accession>A0A516NQP7</accession>
<dbReference type="InterPro" id="IPR006683">
    <property type="entry name" value="Thioestr_dom"/>
</dbReference>
<dbReference type="GO" id="GO:0047617">
    <property type="term" value="F:fatty acyl-CoA hydrolase activity"/>
    <property type="evidence" value="ECO:0007669"/>
    <property type="project" value="InterPro"/>
</dbReference>
<organism evidence="4 5">
    <name type="scientific">Nocardia otitidiscaviarum</name>
    <dbReference type="NCBI Taxonomy" id="1823"/>
    <lineage>
        <taxon>Bacteria</taxon>
        <taxon>Bacillati</taxon>
        <taxon>Actinomycetota</taxon>
        <taxon>Actinomycetes</taxon>
        <taxon>Mycobacteriales</taxon>
        <taxon>Nocardiaceae</taxon>
        <taxon>Nocardia</taxon>
    </lineage>
</organism>
<evidence type="ECO:0000313" key="5">
    <source>
        <dbReference type="Proteomes" id="UP000317039"/>
    </source>
</evidence>
<feature type="domain" description="Thioesterase" evidence="3">
    <location>
        <begin position="74"/>
        <end position="150"/>
    </location>
</feature>
<dbReference type="InterPro" id="IPR039298">
    <property type="entry name" value="ACOT13"/>
</dbReference>
<evidence type="ECO:0000259" key="3">
    <source>
        <dbReference type="Pfam" id="PF03061"/>
    </source>
</evidence>
<name>A0A516NQP7_9NOCA</name>
<proteinExistence type="inferred from homology"/>
<dbReference type="NCBIfam" id="TIGR00369">
    <property type="entry name" value="unchar_dom_1"/>
    <property type="match status" value="1"/>
</dbReference>
<dbReference type="CDD" id="cd03443">
    <property type="entry name" value="PaaI_thioesterase"/>
    <property type="match status" value="1"/>
</dbReference>
<dbReference type="PANTHER" id="PTHR21660">
    <property type="entry name" value="THIOESTERASE SUPERFAMILY MEMBER-RELATED"/>
    <property type="match status" value="1"/>
</dbReference>
<protein>
    <submittedName>
        <fullName evidence="4">PaaI family thioesterase</fullName>
    </submittedName>
</protein>
<evidence type="ECO:0000256" key="2">
    <source>
        <dbReference type="ARBA" id="ARBA00022801"/>
    </source>
</evidence>
<dbReference type="Gene3D" id="3.10.129.10">
    <property type="entry name" value="Hotdog Thioesterase"/>
    <property type="match status" value="1"/>
</dbReference>
<dbReference type="Pfam" id="PF03061">
    <property type="entry name" value="4HBT"/>
    <property type="match status" value="1"/>
</dbReference>
<reference evidence="4 5" key="1">
    <citation type="submission" date="2019-07" db="EMBL/GenBank/DDBJ databases">
        <title>Complete Genome Sequence and Methylome Analysis of Nocardia otitidis-caviarum NEB252.</title>
        <authorList>
            <person name="Fomenkov A."/>
            <person name="Anton B.P."/>
            <person name="Vincze T."/>
            <person name="Roberts R.J."/>
        </authorList>
    </citation>
    <scope>NUCLEOTIDE SEQUENCE [LARGE SCALE GENOMIC DNA]</scope>
    <source>
        <strain evidence="4 5">NEB252</strain>
    </source>
</reference>
<gene>
    <name evidence="4" type="ORF">FOH10_23445</name>
</gene>
<dbReference type="Proteomes" id="UP000317039">
    <property type="component" value="Chromosome"/>
</dbReference>
<dbReference type="AlphaFoldDB" id="A0A516NQP7"/>
<evidence type="ECO:0000256" key="1">
    <source>
        <dbReference type="ARBA" id="ARBA00008324"/>
    </source>
</evidence>
<dbReference type="KEGG" id="nod:FOH10_23445"/>
<sequence>MKEPTMSDDTTITGHDEIMKHALALFDHLPVPPGVELKLPPPSTTTLEMRFAEFVPGKSLSATVTVAAKYGNVMGLLQGGFLAAMFDDLMAPLGYLTARNPTTSMELTTHFLRPVFVGEQLTLTATVRKRGQSVMYIAAEAVNANGKLVATAMSTIQVMPLSK</sequence>